<dbReference type="Proteomes" id="UP000032024">
    <property type="component" value="Chromosome"/>
</dbReference>
<protein>
    <submittedName>
        <fullName evidence="1">Uncharacterized protein</fullName>
    </submittedName>
</protein>
<proteinExistence type="predicted"/>
<evidence type="ECO:0000313" key="1">
    <source>
        <dbReference type="EMBL" id="AJO23662.1"/>
    </source>
</evidence>
<keyword evidence="2" id="KW-1185">Reference proteome</keyword>
<sequence length="43" mass="5002">MFKAEQKNTNESFTMQKGGKAQTLISNLIINESATKKYHFLYF</sequence>
<gene>
    <name evidence="1" type="ORF">SB48_HM08orf04578</name>
</gene>
<organism evidence="1 2">
    <name type="scientific">Heyndrickxia coagulans</name>
    <name type="common">Weizmannia coagulans</name>
    <dbReference type="NCBI Taxonomy" id="1398"/>
    <lineage>
        <taxon>Bacteria</taxon>
        <taxon>Bacillati</taxon>
        <taxon>Bacillota</taxon>
        <taxon>Bacilli</taxon>
        <taxon>Bacillales</taxon>
        <taxon>Bacillaceae</taxon>
        <taxon>Heyndrickxia</taxon>
    </lineage>
</organism>
<name>A0AAN0T6A3_HEYCO</name>
<accession>A0AAN0T6A3</accession>
<dbReference type="EMBL" id="CP010525">
    <property type="protein sequence ID" value="AJO23662.1"/>
    <property type="molecule type" value="Genomic_DNA"/>
</dbReference>
<evidence type="ECO:0000313" key="2">
    <source>
        <dbReference type="Proteomes" id="UP000032024"/>
    </source>
</evidence>
<reference evidence="2" key="1">
    <citation type="submission" date="2015-01" db="EMBL/GenBank/DDBJ databases">
        <title>Comparative genome analysis of Bacillus coagulans HM-08, Clostridium butyricum HM-68, Bacillus subtilis HM-66 and Bacillus paralicheniformis BL-09.</title>
        <authorList>
            <person name="Zhang H."/>
        </authorList>
    </citation>
    <scope>NUCLEOTIDE SEQUENCE [LARGE SCALE GENOMIC DNA]</scope>
    <source>
        <strain evidence="2">HM-08</strain>
    </source>
</reference>
<dbReference type="AlphaFoldDB" id="A0AAN0T6A3"/>